<protein>
    <submittedName>
        <fullName evidence="2">Uncharacterized protein</fullName>
    </submittedName>
</protein>
<name>F4GJA4_PARC1</name>
<proteinExistence type="predicted"/>
<sequence>MMNGTDHQKMPVKNASGSPHGKGSTHRRRPRSSAHGQKTPQANHAQSGRQQAQQQKPPVRKFQGTLPGLPVYKVHEPLPVCIDCGRTIDTIASAIAGQEPGTYRHFDCVIDAIKREERLNENQSVSYIGRGTFAVIEKTEGTPGFTIVKRFAVEEAVAFSGMKKTVEESKK</sequence>
<feature type="compositionally biased region" description="Basic residues" evidence="1">
    <location>
        <begin position="23"/>
        <end position="32"/>
    </location>
</feature>
<dbReference type="EMBL" id="CP002659">
    <property type="protein sequence ID" value="AEC01744.1"/>
    <property type="molecule type" value="Genomic_DNA"/>
</dbReference>
<evidence type="ECO:0000256" key="1">
    <source>
        <dbReference type="SAM" id="MobiDB-lite"/>
    </source>
</evidence>
<reference evidence="2 3" key="2">
    <citation type="journal article" date="2012" name="Stand. Genomic Sci.">
        <title>Complete genome sequence of the termite hindgut bacterium Spirochaeta coccoides type strain (SPN1(T)), reclassification in the genus Sphaerochaeta as Sphaerochaeta coccoides comb. nov. and emendations of the family Spirochaetaceae and the genus Sphaerochaeta.</title>
        <authorList>
            <person name="Abt B."/>
            <person name="Han C."/>
            <person name="Scheuner C."/>
            <person name="Lu M."/>
            <person name="Lapidus A."/>
            <person name="Nolan M."/>
            <person name="Lucas S."/>
            <person name="Hammon N."/>
            <person name="Deshpande S."/>
            <person name="Cheng J.F."/>
            <person name="Tapia R."/>
            <person name="Goodwin L.A."/>
            <person name="Pitluck S."/>
            <person name="Liolios K."/>
            <person name="Pagani I."/>
            <person name="Ivanova N."/>
            <person name="Mavromatis K."/>
            <person name="Mikhailova N."/>
            <person name="Huntemann M."/>
            <person name="Pati A."/>
            <person name="Chen A."/>
            <person name="Palaniappan K."/>
            <person name="Land M."/>
            <person name="Hauser L."/>
            <person name="Brambilla E.M."/>
            <person name="Rohde M."/>
            <person name="Spring S."/>
            <person name="Gronow S."/>
            <person name="Goker M."/>
            <person name="Woyke T."/>
            <person name="Bristow J."/>
            <person name="Eisen J.A."/>
            <person name="Markowitz V."/>
            <person name="Hugenholtz P."/>
            <person name="Kyrpides N.C."/>
            <person name="Klenk H.P."/>
            <person name="Detter J.C."/>
        </authorList>
    </citation>
    <scope>NUCLEOTIDE SEQUENCE [LARGE SCALE GENOMIC DNA]</scope>
    <source>
        <strain evidence="3">ATCC BAA-1237 / DSM 17374 / SPN1</strain>
    </source>
</reference>
<accession>F4GJA4</accession>
<organism evidence="2 3">
    <name type="scientific">Parasphaerochaeta coccoides (strain ATCC BAA-1237 / DSM 17374 / SPN1)</name>
    <name type="common">Sphaerochaeta coccoides</name>
    <dbReference type="NCBI Taxonomy" id="760011"/>
    <lineage>
        <taxon>Bacteria</taxon>
        <taxon>Pseudomonadati</taxon>
        <taxon>Spirochaetota</taxon>
        <taxon>Spirochaetia</taxon>
        <taxon>Spirochaetales</taxon>
        <taxon>Sphaerochaetaceae</taxon>
        <taxon>Parasphaerochaeta</taxon>
    </lineage>
</organism>
<evidence type="ECO:0000313" key="2">
    <source>
        <dbReference type="EMBL" id="AEC01744.1"/>
    </source>
</evidence>
<dbReference type="HOGENOM" id="CLU_133292_0_0_12"/>
<evidence type="ECO:0000313" key="3">
    <source>
        <dbReference type="Proteomes" id="UP000007939"/>
    </source>
</evidence>
<dbReference type="STRING" id="760011.Spico_0516"/>
<dbReference type="eggNOG" id="ENOG50339QT">
    <property type="taxonomic scope" value="Bacteria"/>
</dbReference>
<dbReference type="AlphaFoldDB" id="F4GJA4"/>
<reference evidence="3" key="1">
    <citation type="submission" date="2011-04" db="EMBL/GenBank/DDBJ databases">
        <title>The complete genome of Spirochaeta coccoides DSM 17374.</title>
        <authorList>
            <person name="Lucas S."/>
            <person name="Copeland A."/>
            <person name="Lapidus A."/>
            <person name="Bruce D."/>
            <person name="Goodwin L."/>
            <person name="Pitluck S."/>
            <person name="Peters L."/>
            <person name="Kyrpides N."/>
            <person name="Mavromatis K."/>
            <person name="Pagani I."/>
            <person name="Ivanova N."/>
            <person name="Ovchinnikova G."/>
            <person name="Lu M."/>
            <person name="Detter J.C."/>
            <person name="Tapia R."/>
            <person name="Han C."/>
            <person name="Land M."/>
            <person name="Hauser L."/>
            <person name="Markowitz V."/>
            <person name="Cheng J.-F."/>
            <person name="Hugenholtz P."/>
            <person name="Woyke T."/>
            <person name="Wu D."/>
            <person name="Spring S."/>
            <person name="Schroeder M."/>
            <person name="Brambilla E."/>
            <person name="Klenk H.-P."/>
            <person name="Eisen J.A."/>
        </authorList>
    </citation>
    <scope>NUCLEOTIDE SEQUENCE [LARGE SCALE GENOMIC DNA]</scope>
    <source>
        <strain evidence="3">ATCC BAA-1237 / DSM 17374 / SPN1</strain>
    </source>
</reference>
<feature type="compositionally biased region" description="Polar residues" evidence="1">
    <location>
        <begin position="34"/>
        <end position="49"/>
    </location>
</feature>
<feature type="region of interest" description="Disordered" evidence="1">
    <location>
        <begin position="1"/>
        <end position="64"/>
    </location>
</feature>
<gene>
    <name evidence="2" type="ordered locus">Spico_0516</name>
</gene>
<dbReference type="Proteomes" id="UP000007939">
    <property type="component" value="Chromosome"/>
</dbReference>
<keyword evidence="3" id="KW-1185">Reference proteome</keyword>
<dbReference type="KEGG" id="scc:Spico_0516"/>